<feature type="domain" description="MaoC-like" evidence="2">
    <location>
        <begin position="163"/>
        <end position="267"/>
    </location>
</feature>
<dbReference type="EMBL" id="BLKW01000002">
    <property type="protein sequence ID" value="GFG74258.1"/>
    <property type="molecule type" value="Genomic_DNA"/>
</dbReference>
<dbReference type="Proteomes" id="UP000465361">
    <property type="component" value="Unassembled WGS sequence"/>
</dbReference>
<organism evidence="4 5">
    <name type="scientific">Mycobacterium botniense</name>
    <dbReference type="NCBI Taxonomy" id="84962"/>
    <lineage>
        <taxon>Bacteria</taxon>
        <taxon>Bacillati</taxon>
        <taxon>Actinomycetota</taxon>
        <taxon>Actinomycetes</taxon>
        <taxon>Mycobacteriales</taxon>
        <taxon>Mycobacteriaceae</taxon>
        <taxon>Mycobacterium</taxon>
    </lineage>
</organism>
<keyword evidence="5" id="KW-1185">Reference proteome</keyword>
<name>A0A7I9XWV0_9MYCO</name>
<evidence type="ECO:0000259" key="3">
    <source>
        <dbReference type="Pfam" id="PF22622"/>
    </source>
</evidence>
<dbReference type="InterPro" id="IPR054357">
    <property type="entry name" value="MFE-2_N"/>
</dbReference>
<dbReference type="PANTHER" id="PTHR13078:SF59">
    <property type="entry name" value="ENOYL-COA HYDRATASE CHSH3"/>
    <property type="match status" value="1"/>
</dbReference>
<dbReference type="AlphaFoldDB" id="A0A7I9XWV0"/>
<protein>
    <submittedName>
        <fullName evidence="4">Dehydrogenase</fullName>
    </submittedName>
</protein>
<evidence type="ECO:0000259" key="2">
    <source>
        <dbReference type="Pfam" id="PF01575"/>
    </source>
</evidence>
<dbReference type="Pfam" id="PF01575">
    <property type="entry name" value="MaoC_dehydratas"/>
    <property type="match status" value="1"/>
</dbReference>
<dbReference type="GO" id="GO:0044594">
    <property type="term" value="F:17-beta-hydroxysteroid dehydrogenase (NAD+) activity"/>
    <property type="evidence" value="ECO:0007669"/>
    <property type="project" value="TreeGrafter"/>
</dbReference>
<comment type="similarity">
    <text evidence="1">Belongs to the enoyl-CoA hydratase/isomerase family.</text>
</comment>
<proteinExistence type="inferred from homology"/>
<dbReference type="Gene3D" id="3.10.129.10">
    <property type="entry name" value="Hotdog Thioesterase"/>
    <property type="match status" value="1"/>
</dbReference>
<dbReference type="GO" id="GO:0003857">
    <property type="term" value="F:(3S)-3-hydroxyacyl-CoA dehydrogenase (NAD+) activity"/>
    <property type="evidence" value="ECO:0007669"/>
    <property type="project" value="TreeGrafter"/>
</dbReference>
<dbReference type="RefSeq" id="WP_163755875.1">
    <property type="nucleotide sequence ID" value="NZ_BLKW01000002.1"/>
</dbReference>
<dbReference type="SUPFAM" id="SSF54637">
    <property type="entry name" value="Thioesterase/thiol ester dehydrase-isomerase"/>
    <property type="match status" value="2"/>
</dbReference>
<evidence type="ECO:0000313" key="5">
    <source>
        <dbReference type="Proteomes" id="UP000465361"/>
    </source>
</evidence>
<dbReference type="GO" id="GO:0006635">
    <property type="term" value="P:fatty acid beta-oxidation"/>
    <property type="evidence" value="ECO:0007669"/>
    <property type="project" value="TreeGrafter"/>
</dbReference>
<reference evidence="4 5" key="1">
    <citation type="journal article" date="2019" name="Emerg. Microbes Infect.">
        <title>Comprehensive subspecies identification of 175 nontuberculous mycobacteria species based on 7547 genomic profiles.</title>
        <authorList>
            <person name="Matsumoto Y."/>
            <person name="Kinjo T."/>
            <person name="Motooka D."/>
            <person name="Nabeya D."/>
            <person name="Jung N."/>
            <person name="Uechi K."/>
            <person name="Horii T."/>
            <person name="Iida T."/>
            <person name="Fujita J."/>
            <person name="Nakamura S."/>
        </authorList>
    </citation>
    <scope>NUCLEOTIDE SEQUENCE [LARGE SCALE GENOMIC DNA]</scope>
    <source>
        <strain evidence="4 5">JCM 17322</strain>
    </source>
</reference>
<comment type="caution">
    <text evidence="4">The sequence shown here is derived from an EMBL/GenBank/DDBJ whole genome shotgun (WGS) entry which is preliminary data.</text>
</comment>
<dbReference type="PANTHER" id="PTHR13078">
    <property type="entry name" value="PEROXISOMAL MULTIFUNCTIONAL ENZYME TYPE 2-RELATED"/>
    <property type="match status" value="1"/>
</dbReference>
<evidence type="ECO:0000313" key="4">
    <source>
        <dbReference type="EMBL" id="GFG74258.1"/>
    </source>
</evidence>
<accession>A0A7I9XWV0</accession>
<dbReference type="InterPro" id="IPR002539">
    <property type="entry name" value="MaoC-like_dom"/>
</dbReference>
<gene>
    <name evidence="4" type="ORF">MBOT_16230</name>
</gene>
<dbReference type="InterPro" id="IPR029069">
    <property type="entry name" value="HotDog_dom_sf"/>
</dbReference>
<feature type="domain" description="Peroxisomal multifunctional enzyme type 2-like N-terminal" evidence="3">
    <location>
        <begin position="18"/>
        <end position="147"/>
    </location>
</feature>
<sequence length="301" mass="32028">MPIDPDIALGAEFGAVEFSWSATDVQLYNLALGAGADPVNPRELSYVIDHKPQVLPTFGCVAASFHQVEPPRVSWPGVQIDLAKVLHASEQVMVPAPLPPSGSARAISRIVEVWDKGKAAVVVLETTVNSLEGSPLWTQRRSIFARGEGGFGGDRGPSTSVRAPERAPDIEVALSTLPQQALLYRLCGDRNPLHSDPEFAAAAGFPRPILHGLCTFGMTCKTIIDTCLDSDASRVTCYGARFAGVVFPGESLLVRLWRDDERVVASVVVPDRDDAPVLSGVELLTAERAAGVTPAENTAAP</sequence>
<evidence type="ECO:0000256" key="1">
    <source>
        <dbReference type="ARBA" id="ARBA00005254"/>
    </source>
</evidence>
<dbReference type="GO" id="GO:0004300">
    <property type="term" value="F:enoyl-CoA hydratase activity"/>
    <property type="evidence" value="ECO:0007669"/>
    <property type="project" value="TreeGrafter"/>
</dbReference>
<dbReference type="Pfam" id="PF22622">
    <property type="entry name" value="MFE-2_hydrat-2_N"/>
    <property type="match status" value="1"/>
</dbReference>
<dbReference type="CDD" id="cd03448">
    <property type="entry name" value="HDE_HSD"/>
    <property type="match status" value="1"/>
</dbReference>